<comment type="pathway">
    <text evidence="1">Protein modification; protein ubiquitination.</text>
</comment>
<name>A0AAN7QVZ1_TRANT</name>
<reference evidence="3 4" key="1">
    <citation type="journal article" date="2023" name="Hortic Res">
        <title>Pangenome of water caltrop reveals structural variations and asymmetric subgenome divergence after allopolyploidization.</title>
        <authorList>
            <person name="Zhang X."/>
            <person name="Chen Y."/>
            <person name="Wang L."/>
            <person name="Yuan Y."/>
            <person name="Fang M."/>
            <person name="Shi L."/>
            <person name="Lu R."/>
            <person name="Comes H.P."/>
            <person name="Ma Y."/>
            <person name="Chen Y."/>
            <person name="Huang G."/>
            <person name="Zhou Y."/>
            <person name="Zheng Z."/>
            <person name="Qiu Y."/>
        </authorList>
    </citation>
    <scope>NUCLEOTIDE SEQUENCE [LARGE SCALE GENOMIC DNA]</scope>
    <source>
        <strain evidence="3">F231</strain>
    </source>
</reference>
<feature type="domain" description="SKP1 component dimerisation" evidence="2">
    <location>
        <begin position="3"/>
        <end position="41"/>
    </location>
</feature>
<comment type="caution">
    <text evidence="3">The sequence shown here is derived from an EMBL/GenBank/DDBJ whole genome shotgun (WGS) entry which is preliminary data.</text>
</comment>
<dbReference type="AlphaFoldDB" id="A0AAN7QVZ1"/>
<dbReference type="InterPro" id="IPR016072">
    <property type="entry name" value="Skp1_comp_dimer"/>
</dbReference>
<dbReference type="Gene3D" id="3.30.710.10">
    <property type="entry name" value="Potassium Channel Kv1.1, Chain A"/>
    <property type="match status" value="1"/>
</dbReference>
<dbReference type="Proteomes" id="UP001346149">
    <property type="component" value="Unassembled WGS sequence"/>
</dbReference>
<dbReference type="SUPFAM" id="SSF81382">
    <property type="entry name" value="Skp1 dimerisation domain-like"/>
    <property type="match status" value="1"/>
</dbReference>
<accession>A0AAN7QVZ1</accession>
<evidence type="ECO:0000256" key="1">
    <source>
        <dbReference type="ARBA" id="ARBA00004906"/>
    </source>
</evidence>
<dbReference type="InterPro" id="IPR036296">
    <property type="entry name" value="SKP1-like_dim_sf"/>
</dbReference>
<protein>
    <recommendedName>
        <fullName evidence="2">SKP1 component dimerisation domain-containing protein</fullName>
    </recommendedName>
</protein>
<dbReference type="Pfam" id="PF01466">
    <property type="entry name" value="Skp1"/>
    <property type="match status" value="1"/>
</dbReference>
<evidence type="ECO:0000313" key="3">
    <source>
        <dbReference type="EMBL" id="KAK4778846.1"/>
    </source>
</evidence>
<dbReference type="EMBL" id="JAXQNO010000017">
    <property type="protein sequence ID" value="KAK4778846.1"/>
    <property type="molecule type" value="Genomic_DNA"/>
</dbReference>
<dbReference type="InterPro" id="IPR011333">
    <property type="entry name" value="SKP1/BTB/POZ_sf"/>
</dbReference>
<evidence type="ECO:0000259" key="2">
    <source>
        <dbReference type="Pfam" id="PF01466"/>
    </source>
</evidence>
<sequence>MEGLLELACQTTADMMTGMTVKKLRKTFKGENDFAAEEEDATGRREEHMDL</sequence>
<dbReference type="GO" id="GO:0006511">
    <property type="term" value="P:ubiquitin-dependent protein catabolic process"/>
    <property type="evidence" value="ECO:0007669"/>
    <property type="project" value="InterPro"/>
</dbReference>
<organism evidence="3 4">
    <name type="scientific">Trapa natans</name>
    <name type="common">Water chestnut</name>
    <dbReference type="NCBI Taxonomy" id="22666"/>
    <lineage>
        <taxon>Eukaryota</taxon>
        <taxon>Viridiplantae</taxon>
        <taxon>Streptophyta</taxon>
        <taxon>Embryophyta</taxon>
        <taxon>Tracheophyta</taxon>
        <taxon>Spermatophyta</taxon>
        <taxon>Magnoliopsida</taxon>
        <taxon>eudicotyledons</taxon>
        <taxon>Gunneridae</taxon>
        <taxon>Pentapetalae</taxon>
        <taxon>rosids</taxon>
        <taxon>malvids</taxon>
        <taxon>Myrtales</taxon>
        <taxon>Lythraceae</taxon>
        <taxon>Trapa</taxon>
    </lineage>
</organism>
<proteinExistence type="predicted"/>
<gene>
    <name evidence="3" type="ORF">SAY86_006374</name>
</gene>
<keyword evidence="4" id="KW-1185">Reference proteome</keyword>
<evidence type="ECO:0000313" key="4">
    <source>
        <dbReference type="Proteomes" id="UP001346149"/>
    </source>
</evidence>